<comment type="caution">
    <text evidence="1">The sequence shown here is derived from an EMBL/GenBank/DDBJ whole genome shotgun (WGS) entry which is preliminary data.</text>
</comment>
<dbReference type="Proteomes" id="UP000886520">
    <property type="component" value="Chromosome 17"/>
</dbReference>
<evidence type="ECO:0000313" key="2">
    <source>
        <dbReference type="Proteomes" id="UP000886520"/>
    </source>
</evidence>
<proteinExistence type="predicted"/>
<organism evidence="1 2">
    <name type="scientific">Adiantum capillus-veneris</name>
    <name type="common">Maidenhair fern</name>
    <dbReference type="NCBI Taxonomy" id="13818"/>
    <lineage>
        <taxon>Eukaryota</taxon>
        <taxon>Viridiplantae</taxon>
        <taxon>Streptophyta</taxon>
        <taxon>Embryophyta</taxon>
        <taxon>Tracheophyta</taxon>
        <taxon>Polypodiopsida</taxon>
        <taxon>Polypodiidae</taxon>
        <taxon>Polypodiales</taxon>
        <taxon>Pteridineae</taxon>
        <taxon>Pteridaceae</taxon>
        <taxon>Vittarioideae</taxon>
        <taxon>Adiantum</taxon>
    </lineage>
</organism>
<accession>A0A9D4UHJ4</accession>
<dbReference type="EMBL" id="JABFUD020000017">
    <property type="protein sequence ID" value="KAI5067797.1"/>
    <property type="molecule type" value="Genomic_DNA"/>
</dbReference>
<dbReference type="AlphaFoldDB" id="A0A9D4UHJ4"/>
<keyword evidence="2" id="KW-1185">Reference proteome</keyword>
<sequence>MADKEWHGESGMECMPFEEPTIEGMLGKHVGLDMQQVEENCSVLLLYAMLWIHMVLKVSLQVSLYRLPGFFEEDYAMESSLAGEKIMGYGGDASQVGLQACFIYEASVWIQGIEDRYYAKLHERLVFGFTGAKKWLYMKILRMHGCTQCHVFDQGGVYTMLGRAYRFPFDPGGLYSK</sequence>
<gene>
    <name evidence="1" type="ORF">GOP47_0018325</name>
</gene>
<evidence type="ECO:0000313" key="1">
    <source>
        <dbReference type="EMBL" id="KAI5067797.1"/>
    </source>
</evidence>
<protein>
    <submittedName>
        <fullName evidence="1">Uncharacterized protein</fullName>
    </submittedName>
</protein>
<reference evidence="1" key="1">
    <citation type="submission" date="2021-01" db="EMBL/GenBank/DDBJ databases">
        <title>Adiantum capillus-veneris genome.</title>
        <authorList>
            <person name="Fang Y."/>
            <person name="Liao Q."/>
        </authorList>
    </citation>
    <scope>NUCLEOTIDE SEQUENCE</scope>
    <source>
        <strain evidence="1">H3</strain>
        <tissue evidence="1">Leaf</tissue>
    </source>
</reference>
<name>A0A9D4UHJ4_ADICA</name>